<dbReference type="EMBL" id="CM001218">
    <property type="protein sequence ID" value="KEH38933.1"/>
    <property type="molecule type" value="Genomic_DNA"/>
</dbReference>
<dbReference type="PROSITE" id="PS51742">
    <property type="entry name" value="PPC"/>
    <property type="match status" value="1"/>
</dbReference>
<dbReference type="SUPFAM" id="SSF117856">
    <property type="entry name" value="AF0104/ALDC/Ptd012-like"/>
    <property type="match status" value="1"/>
</dbReference>
<evidence type="ECO:0000256" key="2">
    <source>
        <dbReference type="ARBA" id="ARBA00023125"/>
    </source>
</evidence>
<gene>
    <name evidence="10" type="primary">25487499</name>
    <name evidence="8" type="ordered locus">MTR_2g084675</name>
    <name evidence="9" type="ORF">MtrunA17_Chr2g0320761</name>
</gene>
<dbReference type="PANTHER" id="PTHR31500">
    <property type="entry name" value="AT-HOOK MOTIF NUCLEAR-LOCALIZED PROTEIN 9"/>
    <property type="match status" value="1"/>
</dbReference>
<accession>A0A072VC02</accession>
<feature type="compositionally biased region" description="Basic and acidic residues" evidence="6">
    <location>
        <begin position="169"/>
        <end position="178"/>
    </location>
</feature>
<feature type="region of interest" description="Disordered" evidence="6">
    <location>
        <begin position="161"/>
        <end position="201"/>
    </location>
</feature>
<dbReference type="GO" id="GO:0003680">
    <property type="term" value="F:minor groove of adenine-thymine-rich DNA binding"/>
    <property type="evidence" value="ECO:0007669"/>
    <property type="project" value="UniProtKB-UniRule"/>
</dbReference>
<evidence type="ECO:0000256" key="3">
    <source>
        <dbReference type="ARBA" id="ARBA00023163"/>
    </source>
</evidence>
<dbReference type="Proteomes" id="UP000265566">
    <property type="component" value="Chromosome 2"/>
</dbReference>
<reference evidence="8 11" key="1">
    <citation type="journal article" date="2011" name="Nature">
        <title>The Medicago genome provides insight into the evolution of rhizobial symbioses.</title>
        <authorList>
            <person name="Young N.D."/>
            <person name="Debelle F."/>
            <person name="Oldroyd G.E."/>
            <person name="Geurts R."/>
            <person name="Cannon S.B."/>
            <person name="Udvardi M.K."/>
            <person name="Benedito V.A."/>
            <person name="Mayer K.F."/>
            <person name="Gouzy J."/>
            <person name="Schoof H."/>
            <person name="Van de Peer Y."/>
            <person name="Proost S."/>
            <person name="Cook D.R."/>
            <person name="Meyers B.C."/>
            <person name="Spannagl M."/>
            <person name="Cheung F."/>
            <person name="De Mita S."/>
            <person name="Krishnakumar V."/>
            <person name="Gundlach H."/>
            <person name="Zhou S."/>
            <person name="Mudge J."/>
            <person name="Bharti A.K."/>
            <person name="Murray J.D."/>
            <person name="Naoumkina M.A."/>
            <person name="Rosen B."/>
            <person name="Silverstein K.A."/>
            <person name="Tang H."/>
            <person name="Rombauts S."/>
            <person name="Zhao P.X."/>
            <person name="Zhou P."/>
            <person name="Barbe V."/>
            <person name="Bardou P."/>
            <person name="Bechner M."/>
            <person name="Bellec A."/>
            <person name="Berger A."/>
            <person name="Berges H."/>
            <person name="Bidwell S."/>
            <person name="Bisseling T."/>
            <person name="Choisne N."/>
            <person name="Couloux A."/>
            <person name="Denny R."/>
            <person name="Deshpande S."/>
            <person name="Dai X."/>
            <person name="Doyle J.J."/>
            <person name="Dudez A.M."/>
            <person name="Farmer A.D."/>
            <person name="Fouteau S."/>
            <person name="Franken C."/>
            <person name="Gibelin C."/>
            <person name="Gish J."/>
            <person name="Goldstein S."/>
            <person name="Gonzalez A.J."/>
            <person name="Green P.J."/>
            <person name="Hallab A."/>
            <person name="Hartog M."/>
            <person name="Hua A."/>
            <person name="Humphray S.J."/>
            <person name="Jeong D.H."/>
            <person name="Jing Y."/>
            <person name="Jocker A."/>
            <person name="Kenton S.M."/>
            <person name="Kim D.J."/>
            <person name="Klee K."/>
            <person name="Lai H."/>
            <person name="Lang C."/>
            <person name="Lin S."/>
            <person name="Macmil S.L."/>
            <person name="Magdelenat G."/>
            <person name="Matthews L."/>
            <person name="McCorrison J."/>
            <person name="Monaghan E.L."/>
            <person name="Mun J.H."/>
            <person name="Najar F.Z."/>
            <person name="Nicholson C."/>
            <person name="Noirot C."/>
            <person name="O'Bleness M."/>
            <person name="Paule C.R."/>
            <person name="Poulain J."/>
            <person name="Prion F."/>
            <person name="Qin B."/>
            <person name="Qu C."/>
            <person name="Retzel E.F."/>
            <person name="Riddle C."/>
            <person name="Sallet E."/>
            <person name="Samain S."/>
            <person name="Samson N."/>
            <person name="Sanders I."/>
            <person name="Saurat O."/>
            <person name="Scarpelli C."/>
            <person name="Schiex T."/>
            <person name="Segurens B."/>
            <person name="Severin A.J."/>
            <person name="Sherrier D.J."/>
            <person name="Shi R."/>
            <person name="Sims S."/>
            <person name="Singer S.R."/>
            <person name="Sinharoy S."/>
            <person name="Sterck L."/>
            <person name="Viollet A."/>
            <person name="Wang B.B."/>
            <person name="Wang K."/>
            <person name="Wang M."/>
            <person name="Wang X."/>
            <person name="Warfsmann J."/>
            <person name="Weissenbach J."/>
            <person name="White D.D."/>
            <person name="White J.D."/>
            <person name="Wiley G.B."/>
            <person name="Wincker P."/>
            <person name="Xing Y."/>
            <person name="Yang L."/>
            <person name="Yao Z."/>
            <person name="Ying F."/>
            <person name="Zhai J."/>
            <person name="Zhou L."/>
            <person name="Zuber A."/>
            <person name="Denarie J."/>
            <person name="Dixon R.A."/>
            <person name="May G.D."/>
            <person name="Schwartz D.C."/>
            <person name="Rogers J."/>
            <person name="Quetier F."/>
            <person name="Town C.D."/>
            <person name="Roe B.A."/>
        </authorList>
    </citation>
    <scope>NUCLEOTIDE SEQUENCE [LARGE SCALE GENOMIC DNA]</scope>
    <source>
        <strain evidence="8">A17</strain>
        <strain evidence="10 11">cv. Jemalong A17</strain>
    </source>
</reference>
<organism evidence="8 11">
    <name type="scientific">Medicago truncatula</name>
    <name type="common">Barrel medic</name>
    <name type="synonym">Medicago tribuloides</name>
    <dbReference type="NCBI Taxonomy" id="3880"/>
    <lineage>
        <taxon>Eukaryota</taxon>
        <taxon>Viridiplantae</taxon>
        <taxon>Streptophyta</taxon>
        <taxon>Embryophyta</taxon>
        <taxon>Tracheophyta</taxon>
        <taxon>Spermatophyta</taxon>
        <taxon>Magnoliopsida</taxon>
        <taxon>eudicotyledons</taxon>
        <taxon>Gunneridae</taxon>
        <taxon>Pentapetalae</taxon>
        <taxon>rosids</taxon>
        <taxon>fabids</taxon>
        <taxon>Fabales</taxon>
        <taxon>Fabaceae</taxon>
        <taxon>Papilionoideae</taxon>
        <taxon>50 kb inversion clade</taxon>
        <taxon>NPAAA clade</taxon>
        <taxon>Hologalegina</taxon>
        <taxon>IRL clade</taxon>
        <taxon>Trifolieae</taxon>
        <taxon>Medicago</taxon>
    </lineage>
</organism>
<evidence type="ECO:0000256" key="1">
    <source>
        <dbReference type="ARBA" id="ARBA00023015"/>
    </source>
</evidence>
<dbReference type="PANTHER" id="PTHR31500:SF57">
    <property type="entry name" value="AT-HOOK MOTIF NUCLEAR-LOCALIZED PROTEIN 10"/>
    <property type="match status" value="1"/>
</dbReference>
<dbReference type="AlphaFoldDB" id="A0A072VC02"/>
<dbReference type="InterPro" id="IPR005175">
    <property type="entry name" value="PPC_dom"/>
</dbReference>
<comment type="subcellular location">
    <subcellularLocation>
        <location evidence="5">Nucleus</location>
    </subcellularLocation>
</comment>
<dbReference type="EMBL" id="PSQE01000002">
    <property type="protein sequence ID" value="RHN75398.1"/>
    <property type="molecule type" value="Genomic_DNA"/>
</dbReference>
<dbReference type="STRING" id="3880.A0A072VC02"/>
<keyword evidence="4 5" id="KW-0539">Nucleus</keyword>
<dbReference type="Proteomes" id="UP000002051">
    <property type="component" value="Chromosome 2"/>
</dbReference>
<evidence type="ECO:0000313" key="9">
    <source>
        <dbReference type="EMBL" id="RHN75398.1"/>
    </source>
</evidence>
<feature type="compositionally biased region" description="Polar residues" evidence="6">
    <location>
        <begin position="179"/>
        <end position="194"/>
    </location>
</feature>
<reference evidence="9" key="4">
    <citation type="journal article" date="2018" name="Nat. Plants">
        <title>Whole-genome landscape of Medicago truncatula symbiotic genes.</title>
        <authorList>
            <person name="Pecrix Y."/>
            <person name="Gamas P."/>
            <person name="Carrere S."/>
        </authorList>
    </citation>
    <scope>NUCLEOTIDE SEQUENCE</scope>
    <source>
        <tissue evidence="9">Leaves</tissue>
    </source>
</reference>
<sequence length="201" mass="21245">MEEDDKNKAETSSKKRKGHPPGSGGGTFTPHIMNLNAGQDLVDAIYNLSEALPRRSVIINSATGSVSEVGLFDPNGPPNKRQVKFQIITLAVICLVDDDGRHCRAKARCGVILTDNKGITFGSTVVNSLKAAGPVKIIASSFATDVAKESTARILAAAAARNSNSDSQKVLEELEGHSSRLSPTTSTANNQDMKSPSVEDI</sequence>
<keyword evidence="3 5" id="KW-0804">Transcription</keyword>
<keyword evidence="11" id="KW-1185">Reference proteome</keyword>
<dbReference type="GO" id="GO:0005634">
    <property type="term" value="C:nucleus"/>
    <property type="evidence" value="ECO:0007669"/>
    <property type="project" value="UniProtKB-SubCell"/>
</dbReference>
<dbReference type="Gramene" id="rna11590">
    <property type="protein sequence ID" value="RHN75398.1"/>
    <property type="gene ID" value="gene11590"/>
</dbReference>
<reference evidence="8 11" key="2">
    <citation type="journal article" date="2014" name="BMC Genomics">
        <title>An improved genome release (version Mt4.0) for the model legume Medicago truncatula.</title>
        <authorList>
            <person name="Tang H."/>
            <person name="Krishnakumar V."/>
            <person name="Bidwell S."/>
            <person name="Rosen B."/>
            <person name="Chan A."/>
            <person name="Zhou S."/>
            <person name="Gentzbittel L."/>
            <person name="Childs K.L."/>
            <person name="Yandell M."/>
            <person name="Gundlach H."/>
            <person name="Mayer K.F."/>
            <person name="Schwartz D.C."/>
            <person name="Town C.D."/>
        </authorList>
    </citation>
    <scope>GENOME REANNOTATION</scope>
    <source>
        <strain evidence="8">A17</strain>
        <strain evidence="10 11">cv. Jemalong A17</strain>
    </source>
</reference>
<evidence type="ECO:0000313" key="8">
    <source>
        <dbReference type="EMBL" id="KEH38933.1"/>
    </source>
</evidence>
<evidence type="ECO:0000256" key="5">
    <source>
        <dbReference type="RuleBase" id="RU367031"/>
    </source>
</evidence>
<comment type="function">
    <text evidence="5">Transcription factor that specifically binds AT-rich DNA sequences related to the nuclear matrix attachment regions (MARs).</text>
</comment>
<name>A0A072VC02_MEDTR</name>
<dbReference type="EnsemblPlants" id="KEH38933">
    <property type="protein sequence ID" value="KEH38933"/>
    <property type="gene ID" value="MTR_2g084675"/>
</dbReference>
<evidence type="ECO:0000259" key="7">
    <source>
        <dbReference type="PROSITE" id="PS51742"/>
    </source>
</evidence>
<dbReference type="Pfam" id="PF03479">
    <property type="entry name" value="PCC"/>
    <property type="match status" value="1"/>
</dbReference>
<comment type="domain">
    <text evidence="5">The PPC domain mediates interactions between AHL proteins.</text>
</comment>
<evidence type="ECO:0000256" key="4">
    <source>
        <dbReference type="ARBA" id="ARBA00023242"/>
    </source>
</evidence>
<feature type="compositionally biased region" description="Basic and acidic residues" evidence="6">
    <location>
        <begin position="1"/>
        <end position="13"/>
    </location>
</feature>
<evidence type="ECO:0000256" key="6">
    <source>
        <dbReference type="SAM" id="MobiDB-lite"/>
    </source>
</evidence>
<dbReference type="KEGG" id="mtr:25487499"/>
<dbReference type="InterPro" id="IPR039605">
    <property type="entry name" value="AHL"/>
</dbReference>
<protein>
    <recommendedName>
        <fullName evidence="5">AT-hook motif nuclear-localized protein</fullName>
    </recommendedName>
</protein>
<dbReference type="OrthoDB" id="1449212at2759"/>
<dbReference type="HOGENOM" id="CLU_1362227_0_0_1"/>
<evidence type="ECO:0000313" key="10">
    <source>
        <dbReference type="EnsemblPlants" id="KEH38933"/>
    </source>
</evidence>
<proteinExistence type="predicted"/>
<keyword evidence="1 5" id="KW-0805">Transcription regulation</keyword>
<keyword evidence="2 5" id="KW-0238">DNA-binding</keyword>
<dbReference type="Gene3D" id="3.30.1330.80">
    <property type="entry name" value="Hypothetical protein, similar to alpha- acetolactate decarboxylase, domain 2"/>
    <property type="match status" value="1"/>
</dbReference>
<evidence type="ECO:0000313" key="11">
    <source>
        <dbReference type="Proteomes" id="UP000002051"/>
    </source>
</evidence>
<feature type="domain" description="PPC" evidence="7">
    <location>
        <begin position="25"/>
        <end position="177"/>
    </location>
</feature>
<feature type="region of interest" description="Disordered" evidence="6">
    <location>
        <begin position="1"/>
        <end position="30"/>
    </location>
</feature>
<reference evidence="10" key="3">
    <citation type="submission" date="2015-04" db="UniProtKB">
        <authorList>
            <consortium name="EnsemblPlants"/>
        </authorList>
    </citation>
    <scope>IDENTIFICATION</scope>
    <source>
        <strain evidence="10">cv. Jemalong A17</strain>
    </source>
</reference>